<keyword evidence="1" id="KW-1185">Reference proteome</keyword>
<reference evidence="2" key="1">
    <citation type="submission" date="2017-02" db="UniProtKB">
        <authorList>
            <consortium name="WormBaseParasite"/>
        </authorList>
    </citation>
    <scope>IDENTIFICATION</scope>
</reference>
<dbReference type="AlphaFoldDB" id="A0A0M3HIR4"/>
<accession>A0A0M3HIR4</accession>
<evidence type="ECO:0000313" key="2">
    <source>
        <dbReference type="WBParaSite" id="ALUE_0000140901-mRNA-1"/>
    </source>
</evidence>
<evidence type="ECO:0000313" key="1">
    <source>
        <dbReference type="Proteomes" id="UP000036681"/>
    </source>
</evidence>
<dbReference type="WBParaSite" id="ALUE_0000140901-mRNA-1">
    <property type="protein sequence ID" value="ALUE_0000140901-mRNA-1"/>
    <property type="gene ID" value="ALUE_0000140901"/>
</dbReference>
<organism evidence="1 2">
    <name type="scientific">Ascaris lumbricoides</name>
    <name type="common">Giant roundworm</name>
    <dbReference type="NCBI Taxonomy" id="6252"/>
    <lineage>
        <taxon>Eukaryota</taxon>
        <taxon>Metazoa</taxon>
        <taxon>Ecdysozoa</taxon>
        <taxon>Nematoda</taxon>
        <taxon>Chromadorea</taxon>
        <taxon>Rhabditida</taxon>
        <taxon>Spirurina</taxon>
        <taxon>Ascaridomorpha</taxon>
        <taxon>Ascaridoidea</taxon>
        <taxon>Ascarididae</taxon>
        <taxon>Ascaris</taxon>
    </lineage>
</organism>
<protein>
    <submittedName>
        <fullName evidence="2">Uncharacterized protein</fullName>
    </submittedName>
</protein>
<sequence length="44" mass="5347">MLAYSTYLHVYQVKHVIALIEHCSFIKYVLVKFHLKRIKSFCFE</sequence>
<proteinExistence type="predicted"/>
<dbReference type="Proteomes" id="UP000036681">
    <property type="component" value="Unplaced"/>
</dbReference>
<name>A0A0M3HIR4_ASCLU</name>